<comment type="caution">
    <text evidence="2">The sequence shown here is derived from an EMBL/GenBank/DDBJ whole genome shotgun (WGS) entry which is preliminary data.</text>
</comment>
<evidence type="ECO:0000313" key="3">
    <source>
        <dbReference type="Proteomes" id="UP001281614"/>
    </source>
</evidence>
<dbReference type="EMBL" id="VYYT01000013">
    <property type="protein sequence ID" value="KAK2778273.1"/>
    <property type="molecule type" value="Genomic_DNA"/>
</dbReference>
<sequence>MGKFAPVCLPGLGLRATGCGLRAGYRPARTHEYHLHECWPFRSKGPNAIPQTRLSHLRSHAFQFSPPPPSGGSPPTAEADADTDSQVGFSADASLSTVRHLQFGQSSVTYSQPRPILWHDEAPHAGPKH</sequence>
<reference evidence="2" key="1">
    <citation type="submission" date="2023-02" db="EMBL/GenBank/DDBJ databases">
        <title>Colletotrichum kahawae CIFC_Que2 genome sequencing and assembly.</title>
        <authorList>
            <person name="Baroncelli R."/>
        </authorList>
    </citation>
    <scope>NUCLEOTIDE SEQUENCE</scope>
    <source>
        <strain evidence="2">CIFC_Que2</strain>
    </source>
</reference>
<organism evidence="2 3">
    <name type="scientific">Colletotrichum kahawae</name>
    <name type="common">Coffee berry disease fungus</name>
    <dbReference type="NCBI Taxonomy" id="34407"/>
    <lineage>
        <taxon>Eukaryota</taxon>
        <taxon>Fungi</taxon>
        <taxon>Dikarya</taxon>
        <taxon>Ascomycota</taxon>
        <taxon>Pezizomycotina</taxon>
        <taxon>Sordariomycetes</taxon>
        <taxon>Hypocreomycetidae</taxon>
        <taxon>Glomerellales</taxon>
        <taxon>Glomerellaceae</taxon>
        <taxon>Colletotrichum</taxon>
        <taxon>Colletotrichum gloeosporioides species complex</taxon>
    </lineage>
</organism>
<feature type="region of interest" description="Disordered" evidence="1">
    <location>
        <begin position="107"/>
        <end position="129"/>
    </location>
</feature>
<evidence type="ECO:0000313" key="2">
    <source>
        <dbReference type="EMBL" id="KAK2778273.1"/>
    </source>
</evidence>
<gene>
    <name evidence="2" type="ORF">CKAH01_03229</name>
</gene>
<proteinExistence type="predicted"/>
<dbReference type="AlphaFoldDB" id="A0AAE0DDA6"/>
<feature type="region of interest" description="Disordered" evidence="1">
    <location>
        <begin position="56"/>
        <end position="87"/>
    </location>
</feature>
<dbReference type="Proteomes" id="UP001281614">
    <property type="component" value="Unassembled WGS sequence"/>
</dbReference>
<accession>A0AAE0DDA6</accession>
<evidence type="ECO:0000256" key="1">
    <source>
        <dbReference type="SAM" id="MobiDB-lite"/>
    </source>
</evidence>
<keyword evidence="3" id="KW-1185">Reference proteome</keyword>
<name>A0AAE0DDA6_COLKA</name>
<protein>
    <submittedName>
        <fullName evidence="2">Uncharacterized protein</fullName>
    </submittedName>
</protein>